<evidence type="ECO:0000256" key="2">
    <source>
        <dbReference type="SAM" id="Phobius"/>
    </source>
</evidence>
<organism evidence="3 4">
    <name type="scientific">Enterococcus faecium</name>
    <name type="common">Streptococcus faecium</name>
    <dbReference type="NCBI Taxonomy" id="1352"/>
    <lineage>
        <taxon>Bacteria</taxon>
        <taxon>Bacillati</taxon>
        <taxon>Bacillota</taxon>
        <taxon>Bacilli</taxon>
        <taxon>Lactobacillales</taxon>
        <taxon>Enterococcaceae</taxon>
        <taxon>Enterococcus</taxon>
    </lineage>
</organism>
<accession>A0AB73N087</accession>
<evidence type="ECO:0008006" key="5">
    <source>
        <dbReference type="Google" id="ProtNLM"/>
    </source>
</evidence>
<dbReference type="AlphaFoldDB" id="A0AB73N087"/>
<proteinExistence type="predicted"/>
<dbReference type="Proteomes" id="UP000194737">
    <property type="component" value="Unassembled WGS sequence"/>
</dbReference>
<comment type="caution">
    <text evidence="3">The sequence shown here is derived from an EMBL/GenBank/DDBJ whole genome shotgun (WGS) entry which is preliminary data.</text>
</comment>
<name>A0AB73N087_ENTFC</name>
<sequence length="224" mass="25433">MLLTKKQLRKSNLFKEGENNLREISINIRVIFSVLVALIVLSSLFCLVNSNQEKAKKIESLRQENIELKNNNGKLTTEYDHLSEEYDSLNKEKNGSANESLLDVTNNLFSCVYNYDTDEKADSISARKDKAKQYANDATLDKLFSKNTNQLTTTVTTISQLEGKPEVYRMSSDDENLTALVLVKYSLSIADNNKQEGNFMYKIVFDPKLKKVVDLNNIGEISIL</sequence>
<dbReference type="EMBL" id="NGLB01000004">
    <property type="protein sequence ID" value="OTN94166.1"/>
    <property type="molecule type" value="Genomic_DNA"/>
</dbReference>
<evidence type="ECO:0000256" key="1">
    <source>
        <dbReference type="SAM" id="Coils"/>
    </source>
</evidence>
<evidence type="ECO:0000313" key="3">
    <source>
        <dbReference type="EMBL" id="OTN94166.1"/>
    </source>
</evidence>
<keyword evidence="2" id="KW-0472">Membrane</keyword>
<keyword evidence="2" id="KW-1133">Transmembrane helix</keyword>
<keyword evidence="2" id="KW-0812">Transmembrane</keyword>
<keyword evidence="1" id="KW-0175">Coiled coil</keyword>
<reference evidence="3 4" key="1">
    <citation type="submission" date="2017-05" db="EMBL/GenBank/DDBJ databases">
        <title>The Genome Sequence of Enterococcus faecium 6F2_DIV0138.</title>
        <authorList>
            <consortium name="The Broad Institute Genomics Platform"/>
            <consortium name="The Broad Institute Genomic Center for Infectious Diseases"/>
            <person name="Earl A."/>
            <person name="Manson A."/>
            <person name="Schwartman J."/>
            <person name="Gilmore M."/>
            <person name="Abouelleil A."/>
            <person name="Cao P."/>
            <person name="Chapman S."/>
            <person name="Cusick C."/>
            <person name="Shea T."/>
            <person name="Young S."/>
            <person name="Neafsey D."/>
            <person name="Nusbaum C."/>
            <person name="Birren B."/>
        </authorList>
    </citation>
    <scope>NUCLEOTIDE SEQUENCE [LARGE SCALE GENOMIC DNA]</scope>
    <source>
        <strain evidence="3 4">6F2_DIV0138</strain>
    </source>
</reference>
<feature type="transmembrane region" description="Helical" evidence="2">
    <location>
        <begin position="26"/>
        <end position="48"/>
    </location>
</feature>
<evidence type="ECO:0000313" key="4">
    <source>
        <dbReference type="Proteomes" id="UP000194737"/>
    </source>
</evidence>
<protein>
    <recommendedName>
        <fullName evidence="5">Conjugal transfer protein</fullName>
    </recommendedName>
</protein>
<gene>
    <name evidence="3" type="ORF">A5804_002840</name>
</gene>
<feature type="coiled-coil region" evidence="1">
    <location>
        <begin position="51"/>
        <end position="99"/>
    </location>
</feature>